<dbReference type="InterPro" id="IPR013087">
    <property type="entry name" value="Znf_C2H2_type"/>
</dbReference>
<protein>
    <recommendedName>
        <fullName evidence="1">C2H2-type domain-containing protein</fullName>
    </recommendedName>
</protein>
<dbReference type="InterPro" id="IPR036236">
    <property type="entry name" value="Znf_C2H2_sf"/>
</dbReference>
<accession>A0A6C0JY70</accession>
<dbReference type="AlphaFoldDB" id="A0A6C0JY70"/>
<name>A0A6C0JY70_9ZZZZ</name>
<dbReference type="Gene3D" id="3.30.160.60">
    <property type="entry name" value="Classic Zinc Finger"/>
    <property type="match status" value="2"/>
</dbReference>
<sequence length="170" mass="19432">METIACIPCSKPVKIGERKPHQGKIHFIVEDECGDKKCEYCPKTFKNSSTLSMHISRKHAAEAGRQIEPYACDQCEERFTSSSARLHHIANHHEISYTKCPHPTCKYEGKNKQSIFTHFVKKHMDRNSMRVEIVVGVDSKCLTCEKVMKESAIAYHLATCNRESPFCKMV</sequence>
<dbReference type="PROSITE" id="PS00028">
    <property type="entry name" value="ZINC_FINGER_C2H2_1"/>
    <property type="match status" value="1"/>
</dbReference>
<evidence type="ECO:0000259" key="1">
    <source>
        <dbReference type="PROSITE" id="PS50157"/>
    </source>
</evidence>
<dbReference type="EMBL" id="MN740770">
    <property type="protein sequence ID" value="QHU10712.1"/>
    <property type="molecule type" value="Genomic_DNA"/>
</dbReference>
<feature type="domain" description="C2H2-type" evidence="1">
    <location>
        <begin position="70"/>
        <end position="92"/>
    </location>
</feature>
<dbReference type="SUPFAM" id="SSF57667">
    <property type="entry name" value="beta-beta-alpha zinc fingers"/>
    <property type="match status" value="2"/>
</dbReference>
<organism evidence="2">
    <name type="scientific">viral metagenome</name>
    <dbReference type="NCBI Taxonomy" id="1070528"/>
    <lineage>
        <taxon>unclassified sequences</taxon>
        <taxon>metagenomes</taxon>
        <taxon>organismal metagenomes</taxon>
    </lineage>
</organism>
<dbReference type="SMART" id="SM00355">
    <property type="entry name" value="ZnF_C2H2"/>
    <property type="match status" value="3"/>
</dbReference>
<proteinExistence type="predicted"/>
<dbReference type="PROSITE" id="PS50157">
    <property type="entry name" value="ZINC_FINGER_C2H2_2"/>
    <property type="match status" value="2"/>
</dbReference>
<dbReference type="Pfam" id="PF00096">
    <property type="entry name" value="zf-C2H2"/>
    <property type="match status" value="1"/>
</dbReference>
<feature type="domain" description="C2H2-type" evidence="1">
    <location>
        <begin position="36"/>
        <end position="64"/>
    </location>
</feature>
<evidence type="ECO:0000313" key="2">
    <source>
        <dbReference type="EMBL" id="QHU10712.1"/>
    </source>
</evidence>
<reference evidence="2" key="1">
    <citation type="journal article" date="2020" name="Nature">
        <title>Giant virus diversity and host interactions through global metagenomics.</title>
        <authorList>
            <person name="Schulz F."/>
            <person name="Roux S."/>
            <person name="Paez-Espino D."/>
            <person name="Jungbluth S."/>
            <person name="Walsh D.A."/>
            <person name="Denef V.J."/>
            <person name="McMahon K.D."/>
            <person name="Konstantinidis K.T."/>
            <person name="Eloe-Fadrosh E.A."/>
            <person name="Kyrpides N.C."/>
            <person name="Woyke T."/>
        </authorList>
    </citation>
    <scope>NUCLEOTIDE SEQUENCE</scope>
    <source>
        <strain evidence="2">GVMAG-S-1101165-83</strain>
    </source>
</reference>